<dbReference type="Gene3D" id="3.90.870.10">
    <property type="entry name" value="DHBP synthase"/>
    <property type="match status" value="1"/>
</dbReference>
<feature type="binding site" evidence="14">
    <location>
        <position position="37"/>
    </location>
    <ligand>
        <name>L-threonine</name>
        <dbReference type="ChEBI" id="CHEBI:57926"/>
    </ligand>
</feature>
<feature type="binding site" evidence="14">
    <location>
        <position position="69"/>
    </location>
    <ligand>
        <name>L-threonine</name>
        <dbReference type="ChEBI" id="CHEBI:57926"/>
    </ligand>
</feature>
<dbReference type="EMBL" id="FOQK01000033">
    <property type="protein sequence ID" value="SFI38178.1"/>
    <property type="molecule type" value="Genomic_DNA"/>
</dbReference>
<protein>
    <recommendedName>
        <fullName evidence="4 13">Threonylcarbamoyl-AMP synthase</fullName>
        <shortName evidence="13">TC-AMP synthase</shortName>
        <ecNumber evidence="3 13">2.7.7.87</ecNumber>
    </recommendedName>
    <alternativeName>
        <fullName evidence="11 13">L-threonylcarbamoyladenylate synthase</fullName>
    </alternativeName>
</protein>
<comment type="function">
    <text evidence="13">Required for the formation of a threonylcarbamoyl group on adenosine at position 37 (t(6)A37) in tRNAs that read codons beginning with adenine.</text>
</comment>
<dbReference type="GO" id="GO:0003725">
    <property type="term" value="F:double-stranded RNA binding"/>
    <property type="evidence" value="ECO:0007669"/>
    <property type="project" value="UniProtKB-UniRule"/>
</dbReference>
<dbReference type="PIRSF" id="PIRSF004930">
    <property type="entry name" value="Tln_factor_SUA5"/>
    <property type="match status" value="1"/>
</dbReference>
<evidence type="ECO:0000256" key="11">
    <source>
        <dbReference type="ARBA" id="ARBA00029774"/>
    </source>
</evidence>
<feature type="binding site" evidence="14">
    <location>
        <position position="60"/>
    </location>
    <ligand>
        <name>ATP</name>
        <dbReference type="ChEBI" id="CHEBI:30616"/>
    </ligand>
</feature>
<evidence type="ECO:0000313" key="17">
    <source>
        <dbReference type="Proteomes" id="UP000183639"/>
    </source>
</evidence>
<feature type="binding site" evidence="14">
    <location>
        <position position="197"/>
    </location>
    <ligand>
        <name>ATP</name>
        <dbReference type="ChEBI" id="CHEBI:30616"/>
    </ligand>
</feature>
<dbReference type="SUPFAM" id="SSF55821">
    <property type="entry name" value="YrdC/RibB"/>
    <property type="match status" value="1"/>
</dbReference>
<feature type="binding site" evidence="14">
    <location>
        <position position="183"/>
    </location>
    <ligand>
        <name>L-threonine</name>
        <dbReference type="ChEBI" id="CHEBI:57926"/>
    </ligand>
</feature>
<keyword evidence="7 13" id="KW-0819">tRNA processing</keyword>
<feature type="binding site" evidence="14">
    <location>
        <position position="153"/>
    </location>
    <ligand>
        <name>ATP</name>
        <dbReference type="ChEBI" id="CHEBI:30616"/>
    </ligand>
</feature>
<dbReference type="NCBIfam" id="TIGR00057">
    <property type="entry name" value="L-threonylcarbamoyladenylate synthase"/>
    <property type="match status" value="1"/>
</dbReference>
<dbReference type="Proteomes" id="UP000183639">
    <property type="component" value="Unassembled WGS sequence"/>
</dbReference>
<dbReference type="PROSITE" id="PS51163">
    <property type="entry name" value="YRDC"/>
    <property type="match status" value="1"/>
</dbReference>
<dbReference type="EC" id="2.7.7.87" evidence="3 13"/>
<evidence type="ECO:0000256" key="2">
    <source>
        <dbReference type="ARBA" id="ARBA00007663"/>
    </source>
</evidence>
<feature type="binding site" evidence="14">
    <location>
        <position position="64"/>
    </location>
    <ligand>
        <name>ATP</name>
        <dbReference type="ChEBI" id="CHEBI:30616"/>
    </ligand>
</feature>
<dbReference type="InterPro" id="IPR006070">
    <property type="entry name" value="Sua5-like_dom"/>
</dbReference>
<feature type="binding site" evidence="14">
    <location>
        <position position="123"/>
    </location>
    <ligand>
        <name>L-threonine</name>
        <dbReference type="ChEBI" id="CHEBI:57926"/>
    </ligand>
</feature>
<keyword evidence="6 13" id="KW-0808">Transferase</keyword>
<reference evidence="16 17" key="1">
    <citation type="submission" date="2016-10" db="EMBL/GenBank/DDBJ databases">
        <authorList>
            <person name="de Groot N.N."/>
        </authorList>
    </citation>
    <scope>NUCLEOTIDE SEQUENCE [LARGE SCALE GENOMIC DNA]</scope>
    <source>
        <strain evidence="16 17">Z108</strain>
    </source>
</reference>
<organism evidence="16 17">
    <name type="scientific">Selenomonas ruminantium</name>
    <dbReference type="NCBI Taxonomy" id="971"/>
    <lineage>
        <taxon>Bacteria</taxon>
        <taxon>Bacillati</taxon>
        <taxon>Bacillota</taxon>
        <taxon>Negativicutes</taxon>
        <taxon>Selenomonadales</taxon>
        <taxon>Selenomonadaceae</taxon>
        <taxon>Selenomonas</taxon>
    </lineage>
</organism>
<dbReference type="InterPro" id="IPR038385">
    <property type="entry name" value="Sua5/YwlC_C"/>
</dbReference>
<dbReference type="GO" id="GO:0061710">
    <property type="term" value="F:L-threonylcarbamoyladenylate synthase"/>
    <property type="evidence" value="ECO:0007669"/>
    <property type="project" value="UniProtKB-EC"/>
</dbReference>
<evidence type="ECO:0000256" key="3">
    <source>
        <dbReference type="ARBA" id="ARBA00012584"/>
    </source>
</evidence>
<comment type="subcellular location">
    <subcellularLocation>
        <location evidence="1 13">Cytoplasm</location>
    </subcellularLocation>
</comment>
<evidence type="ECO:0000313" key="16">
    <source>
        <dbReference type="EMBL" id="SFI38178.1"/>
    </source>
</evidence>
<keyword evidence="9 13" id="KW-0547">Nucleotide-binding</keyword>
<evidence type="ECO:0000256" key="14">
    <source>
        <dbReference type="PIRSR" id="PIRSR004930-1"/>
    </source>
</evidence>
<evidence type="ECO:0000256" key="4">
    <source>
        <dbReference type="ARBA" id="ARBA00015492"/>
    </source>
</evidence>
<dbReference type="GO" id="GO:0000049">
    <property type="term" value="F:tRNA binding"/>
    <property type="evidence" value="ECO:0007669"/>
    <property type="project" value="TreeGrafter"/>
</dbReference>
<dbReference type="FunFam" id="3.90.870.10:FF:000009">
    <property type="entry name" value="Threonylcarbamoyl-AMP synthase, putative"/>
    <property type="match status" value="1"/>
</dbReference>
<dbReference type="InterPro" id="IPR010923">
    <property type="entry name" value="T(6)A37_SUA5"/>
</dbReference>
<name>A0A1I3HQX9_SELRU</name>
<evidence type="ECO:0000259" key="15">
    <source>
        <dbReference type="PROSITE" id="PS51163"/>
    </source>
</evidence>
<accession>A0A1I3HQX9</accession>
<dbReference type="GO" id="GO:0005524">
    <property type="term" value="F:ATP binding"/>
    <property type="evidence" value="ECO:0007669"/>
    <property type="project" value="UniProtKB-UniRule"/>
</dbReference>
<feature type="binding site" evidence="14">
    <location>
        <position position="145"/>
    </location>
    <ligand>
        <name>ATP</name>
        <dbReference type="ChEBI" id="CHEBI:30616"/>
    </ligand>
</feature>
<keyword evidence="10 13" id="KW-0067">ATP-binding</keyword>
<comment type="catalytic activity">
    <reaction evidence="12 13">
        <text>L-threonine + hydrogencarbonate + ATP = L-threonylcarbamoyladenylate + diphosphate + H2O</text>
        <dbReference type="Rhea" id="RHEA:36407"/>
        <dbReference type="ChEBI" id="CHEBI:15377"/>
        <dbReference type="ChEBI" id="CHEBI:17544"/>
        <dbReference type="ChEBI" id="CHEBI:30616"/>
        <dbReference type="ChEBI" id="CHEBI:33019"/>
        <dbReference type="ChEBI" id="CHEBI:57926"/>
        <dbReference type="ChEBI" id="CHEBI:73682"/>
        <dbReference type="EC" id="2.7.7.87"/>
    </reaction>
</comment>
<keyword evidence="5 13" id="KW-0963">Cytoplasm</keyword>
<comment type="similarity">
    <text evidence="2 13">Belongs to the SUA5 family.</text>
</comment>
<dbReference type="GO" id="GO:0005737">
    <property type="term" value="C:cytoplasm"/>
    <property type="evidence" value="ECO:0007669"/>
    <property type="project" value="UniProtKB-SubCell"/>
</dbReference>
<feature type="binding site" evidence="14">
    <location>
        <position position="143"/>
    </location>
    <ligand>
        <name>L-threonine</name>
        <dbReference type="ChEBI" id="CHEBI:57926"/>
    </ligand>
</feature>
<dbReference type="InterPro" id="IPR050156">
    <property type="entry name" value="TC-AMP_synthase_SUA5"/>
</dbReference>
<dbReference type="InterPro" id="IPR005145">
    <property type="entry name" value="Sua5_C"/>
</dbReference>
<evidence type="ECO:0000256" key="13">
    <source>
        <dbReference type="PIRNR" id="PIRNR004930"/>
    </source>
</evidence>
<dbReference type="GO" id="GO:0008033">
    <property type="term" value="P:tRNA processing"/>
    <property type="evidence" value="ECO:0007669"/>
    <property type="project" value="UniProtKB-KW"/>
</dbReference>
<feature type="domain" description="YrdC-like" evidence="15">
    <location>
        <begin position="15"/>
        <end position="201"/>
    </location>
</feature>
<dbReference type="InterPro" id="IPR017945">
    <property type="entry name" value="DHBP_synth_RibB-like_a/b_dom"/>
</dbReference>
<evidence type="ECO:0000256" key="6">
    <source>
        <dbReference type="ARBA" id="ARBA00022679"/>
    </source>
</evidence>
<feature type="binding site" evidence="14">
    <location>
        <position position="238"/>
    </location>
    <ligand>
        <name>ATP</name>
        <dbReference type="ChEBI" id="CHEBI:30616"/>
    </ligand>
</feature>
<evidence type="ECO:0000256" key="9">
    <source>
        <dbReference type="ARBA" id="ARBA00022741"/>
    </source>
</evidence>
<evidence type="ECO:0000256" key="10">
    <source>
        <dbReference type="ARBA" id="ARBA00022840"/>
    </source>
</evidence>
<keyword evidence="8 13" id="KW-0548">Nucleotidyltransferase</keyword>
<feature type="binding site" evidence="14">
    <location>
        <position position="119"/>
    </location>
    <ligand>
        <name>ATP</name>
        <dbReference type="ChEBI" id="CHEBI:30616"/>
    </ligand>
</feature>
<gene>
    <name evidence="16" type="ORF">SAMN04487861_1339</name>
</gene>
<dbReference type="RefSeq" id="WP_075445671.1">
    <property type="nucleotide sequence ID" value="NZ_FOQK01000033.1"/>
</dbReference>
<dbReference type="PANTHER" id="PTHR17490">
    <property type="entry name" value="SUA5"/>
    <property type="match status" value="1"/>
</dbReference>
<evidence type="ECO:0000256" key="5">
    <source>
        <dbReference type="ARBA" id="ARBA00022490"/>
    </source>
</evidence>
<dbReference type="Gene3D" id="3.40.50.11030">
    <property type="entry name" value="Threonylcarbamoyl-AMP synthase, C-terminal domain"/>
    <property type="match status" value="1"/>
</dbReference>
<sequence length="353" mass="37310">MDTRIVKIEDVKAQKATLQQAGEILRQGGLVAFPTETVYGLGANGLDGDACGRIYDAKGRPSDNPLILHVANRSMVDQVAVQVTPLAEKLLAAFCPGPITLILKRRALVPDRITGGLDTVGVRMPENDVARAMIKEAGVPVAAPSANISGRPSPTTAAAVARDMDGRIPLILDGGACRFGVESTIVDCTGSKAVILRPGAVTREMLAELIGEEAVALDPALVGADAVPKAPGMKYTHYAPKAPLTLIEGMPTRMARAFQREIGRLQAEGHTVGVIASHEVLQELYDLVPADLMADYGHQQDLPAIAANIYEALRSFDDKPADVLLGEGTTEDGLGLAIMNRLHKASGFRTLMA</sequence>
<dbReference type="Pfam" id="PF01300">
    <property type="entry name" value="Sua5_yciO_yrdC"/>
    <property type="match status" value="1"/>
</dbReference>
<proteinExistence type="inferred from homology"/>
<dbReference type="PANTHER" id="PTHR17490:SF16">
    <property type="entry name" value="THREONYLCARBAMOYL-AMP SYNTHASE"/>
    <property type="match status" value="1"/>
</dbReference>
<dbReference type="GO" id="GO:0006450">
    <property type="term" value="P:regulation of translational fidelity"/>
    <property type="evidence" value="ECO:0007669"/>
    <property type="project" value="TreeGrafter"/>
</dbReference>
<dbReference type="Pfam" id="PF03481">
    <property type="entry name" value="Sua5_C"/>
    <property type="match status" value="1"/>
</dbReference>
<evidence type="ECO:0000256" key="1">
    <source>
        <dbReference type="ARBA" id="ARBA00004496"/>
    </source>
</evidence>
<evidence type="ECO:0000256" key="12">
    <source>
        <dbReference type="ARBA" id="ARBA00048366"/>
    </source>
</evidence>
<evidence type="ECO:0000256" key="8">
    <source>
        <dbReference type="ARBA" id="ARBA00022695"/>
    </source>
</evidence>
<dbReference type="OrthoDB" id="9814580at2"/>
<dbReference type="AlphaFoldDB" id="A0A1I3HQX9"/>
<evidence type="ECO:0000256" key="7">
    <source>
        <dbReference type="ARBA" id="ARBA00022694"/>
    </source>
</evidence>